<gene>
    <name evidence="3" type="ORF">BDA99DRAFT_496051</name>
</gene>
<organism evidence="3 4">
    <name type="scientific">Phascolomyces articulosus</name>
    <dbReference type="NCBI Taxonomy" id="60185"/>
    <lineage>
        <taxon>Eukaryota</taxon>
        <taxon>Fungi</taxon>
        <taxon>Fungi incertae sedis</taxon>
        <taxon>Mucoromycota</taxon>
        <taxon>Mucoromycotina</taxon>
        <taxon>Mucoromycetes</taxon>
        <taxon>Mucorales</taxon>
        <taxon>Lichtheimiaceae</taxon>
        <taxon>Phascolomyces</taxon>
    </lineage>
</organism>
<keyword evidence="2" id="KW-0472">Membrane</keyword>
<feature type="compositionally biased region" description="Acidic residues" evidence="1">
    <location>
        <begin position="56"/>
        <end position="74"/>
    </location>
</feature>
<keyword evidence="2" id="KW-0812">Transmembrane</keyword>
<evidence type="ECO:0000313" key="4">
    <source>
        <dbReference type="Proteomes" id="UP001209540"/>
    </source>
</evidence>
<feature type="compositionally biased region" description="Basic and acidic residues" evidence="1">
    <location>
        <begin position="371"/>
        <end position="382"/>
    </location>
</feature>
<feature type="compositionally biased region" description="Acidic residues" evidence="1">
    <location>
        <begin position="334"/>
        <end position="352"/>
    </location>
</feature>
<dbReference type="Proteomes" id="UP001209540">
    <property type="component" value="Unassembled WGS sequence"/>
</dbReference>
<feature type="compositionally biased region" description="Acidic residues" evidence="1">
    <location>
        <begin position="143"/>
        <end position="163"/>
    </location>
</feature>
<keyword evidence="2" id="KW-1133">Transmembrane helix</keyword>
<feature type="compositionally biased region" description="Acidic residues" evidence="1">
    <location>
        <begin position="273"/>
        <end position="288"/>
    </location>
</feature>
<name>A0AAD5KLL8_9FUNG</name>
<accession>A0AAD5KLL8</accession>
<feature type="compositionally biased region" description="Acidic residues" evidence="1">
    <location>
        <begin position="87"/>
        <end position="115"/>
    </location>
</feature>
<sequence>MITMSKNKPTLRTTGMVTTVAMTMVNALQAMAQDNFDDPLDMGNLDTTDSSQEQSNENEDDEEVEEETWDDDVDSLARTGGDRSQNMDEDASVQGNDNDDEEEDDHTSIEEEELPQPEIIGTLDTKDTEPPTDYAPEVLDVAGNEDEEDTFEVDEEEDEEQYDEDKQQKDDDEALKQELAEEDSRQKQEQDFRNNEDDEAMLNQQLVEEEYSSHDGMVIDPNDIMVDTTTSEEEELDTTEEDGVTDKQEPLLPPPPTYQQQQQQIEEKHDLDQELANEGFEEEEEIDSQSDALLSHQVQQPPTGNDVERIKDWQTNDEKQPFTGHILNQNEWAEGSEEEEEEDALEQDEADLSDLTTKPQPNDMIQAPTEPEFKGNNDDTEEKERMIQAPLLGVPPIDDNKVAEQYDQTIDNSLEKALEMDAANVPWYDDSNAKNEDLDLLINKENPLSEEQLTQGQQPGIVHSDTAPAFATADQKSGYRSSSLMLLIVVFMILFILRKRWLKIITRQKNSTSLPFYRNPYSKQSLD</sequence>
<evidence type="ECO:0000256" key="1">
    <source>
        <dbReference type="SAM" id="MobiDB-lite"/>
    </source>
</evidence>
<comment type="caution">
    <text evidence="3">The sequence shown here is derived from an EMBL/GenBank/DDBJ whole genome shotgun (WGS) entry which is preliminary data.</text>
</comment>
<feature type="compositionally biased region" description="Basic and acidic residues" evidence="1">
    <location>
        <begin position="164"/>
        <end position="195"/>
    </location>
</feature>
<reference evidence="3" key="1">
    <citation type="journal article" date="2022" name="IScience">
        <title>Evolution of zygomycete secretomes and the origins of terrestrial fungal ecologies.</title>
        <authorList>
            <person name="Chang Y."/>
            <person name="Wang Y."/>
            <person name="Mondo S."/>
            <person name="Ahrendt S."/>
            <person name="Andreopoulos W."/>
            <person name="Barry K."/>
            <person name="Beard J."/>
            <person name="Benny G.L."/>
            <person name="Blankenship S."/>
            <person name="Bonito G."/>
            <person name="Cuomo C."/>
            <person name="Desiro A."/>
            <person name="Gervers K.A."/>
            <person name="Hundley H."/>
            <person name="Kuo A."/>
            <person name="LaButti K."/>
            <person name="Lang B.F."/>
            <person name="Lipzen A."/>
            <person name="O'Donnell K."/>
            <person name="Pangilinan J."/>
            <person name="Reynolds N."/>
            <person name="Sandor L."/>
            <person name="Smith M.E."/>
            <person name="Tsang A."/>
            <person name="Grigoriev I.V."/>
            <person name="Stajich J.E."/>
            <person name="Spatafora J.W."/>
        </authorList>
    </citation>
    <scope>NUCLEOTIDE SEQUENCE</scope>
    <source>
        <strain evidence="3">RSA 2281</strain>
    </source>
</reference>
<reference evidence="3" key="2">
    <citation type="submission" date="2023-02" db="EMBL/GenBank/DDBJ databases">
        <authorList>
            <consortium name="DOE Joint Genome Institute"/>
            <person name="Mondo S.J."/>
            <person name="Chang Y."/>
            <person name="Wang Y."/>
            <person name="Ahrendt S."/>
            <person name="Andreopoulos W."/>
            <person name="Barry K."/>
            <person name="Beard J."/>
            <person name="Benny G.L."/>
            <person name="Blankenship S."/>
            <person name="Bonito G."/>
            <person name="Cuomo C."/>
            <person name="Desiro A."/>
            <person name="Gervers K.A."/>
            <person name="Hundley H."/>
            <person name="Kuo A."/>
            <person name="LaButti K."/>
            <person name="Lang B.F."/>
            <person name="Lipzen A."/>
            <person name="O'Donnell K."/>
            <person name="Pangilinan J."/>
            <person name="Reynolds N."/>
            <person name="Sandor L."/>
            <person name="Smith M.W."/>
            <person name="Tsang A."/>
            <person name="Grigoriev I.V."/>
            <person name="Stajich J.E."/>
            <person name="Spatafora J.W."/>
        </authorList>
    </citation>
    <scope>NUCLEOTIDE SEQUENCE</scope>
    <source>
        <strain evidence="3">RSA 2281</strain>
    </source>
</reference>
<keyword evidence="4" id="KW-1185">Reference proteome</keyword>
<dbReference type="AlphaFoldDB" id="A0AAD5KLL8"/>
<protein>
    <submittedName>
        <fullName evidence="3">Uncharacterized protein</fullName>
    </submittedName>
</protein>
<evidence type="ECO:0000256" key="2">
    <source>
        <dbReference type="SAM" id="Phobius"/>
    </source>
</evidence>
<evidence type="ECO:0000313" key="3">
    <source>
        <dbReference type="EMBL" id="KAI9275628.1"/>
    </source>
</evidence>
<proteinExistence type="predicted"/>
<feature type="transmembrane region" description="Helical" evidence="2">
    <location>
        <begin position="478"/>
        <end position="497"/>
    </location>
</feature>
<feature type="compositionally biased region" description="Polar residues" evidence="1">
    <location>
        <begin position="289"/>
        <end position="303"/>
    </location>
</feature>
<feature type="region of interest" description="Disordered" evidence="1">
    <location>
        <begin position="35"/>
        <end position="382"/>
    </location>
</feature>
<feature type="compositionally biased region" description="Acidic residues" evidence="1">
    <location>
        <begin position="230"/>
        <end position="243"/>
    </location>
</feature>
<feature type="compositionally biased region" description="Basic and acidic residues" evidence="1">
    <location>
        <begin position="306"/>
        <end position="320"/>
    </location>
</feature>
<dbReference type="EMBL" id="JAIXMP010000003">
    <property type="protein sequence ID" value="KAI9275628.1"/>
    <property type="molecule type" value="Genomic_DNA"/>
</dbReference>